<dbReference type="GO" id="GO:0016887">
    <property type="term" value="F:ATP hydrolysis activity"/>
    <property type="evidence" value="ECO:0007669"/>
    <property type="project" value="InterPro"/>
</dbReference>
<dbReference type="InterPro" id="IPR003959">
    <property type="entry name" value="ATPase_AAA_core"/>
</dbReference>
<evidence type="ECO:0000313" key="7">
    <source>
        <dbReference type="Proteomes" id="UP001058003"/>
    </source>
</evidence>
<dbReference type="Gene3D" id="1.10.8.60">
    <property type="match status" value="1"/>
</dbReference>
<dbReference type="InterPro" id="IPR027417">
    <property type="entry name" value="P-loop_NTPase"/>
</dbReference>
<dbReference type="PROSITE" id="PS00674">
    <property type="entry name" value="AAA"/>
    <property type="match status" value="1"/>
</dbReference>
<dbReference type="PANTHER" id="PTHR23077">
    <property type="entry name" value="AAA-FAMILY ATPASE"/>
    <property type="match status" value="1"/>
</dbReference>
<comment type="similarity">
    <text evidence="3">Belongs to the AAA ATPase family.</text>
</comment>
<evidence type="ECO:0000259" key="5">
    <source>
        <dbReference type="SMART" id="SM00382"/>
    </source>
</evidence>
<evidence type="ECO:0000256" key="4">
    <source>
        <dbReference type="SAM" id="MobiDB-lite"/>
    </source>
</evidence>
<dbReference type="GO" id="GO:0005524">
    <property type="term" value="F:ATP binding"/>
    <property type="evidence" value="ECO:0007669"/>
    <property type="project" value="UniProtKB-KW"/>
</dbReference>
<feature type="domain" description="AAA+ ATPase" evidence="5">
    <location>
        <begin position="390"/>
        <end position="528"/>
    </location>
</feature>
<evidence type="ECO:0000313" key="6">
    <source>
        <dbReference type="EMBL" id="UWZ52725.1"/>
    </source>
</evidence>
<protein>
    <submittedName>
        <fullName evidence="6">ATP-binding protein</fullName>
    </submittedName>
</protein>
<dbReference type="SUPFAM" id="SSF52540">
    <property type="entry name" value="P-loop containing nucleoside triphosphate hydrolases"/>
    <property type="match status" value="1"/>
</dbReference>
<keyword evidence="7" id="KW-1185">Reference proteome</keyword>
<keyword evidence="2 3" id="KW-0067">ATP-binding</keyword>
<evidence type="ECO:0000256" key="2">
    <source>
        <dbReference type="ARBA" id="ARBA00022840"/>
    </source>
</evidence>
<dbReference type="Proteomes" id="UP001058003">
    <property type="component" value="Chromosome"/>
</dbReference>
<dbReference type="Pfam" id="PF00004">
    <property type="entry name" value="AAA"/>
    <property type="match status" value="1"/>
</dbReference>
<dbReference type="Gene3D" id="3.40.50.300">
    <property type="entry name" value="P-loop containing nucleotide triphosphate hydrolases"/>
    <property type="match status" value="1"/>
</dbReference>
<proteinExistence type="inferred from homology"/>
<organism evidence="6 7">
    <name type="scientific">Dactylosporangium aurantiacum</name>
    <dbReference type="NCBI Taxonomy" id="35754"/>
    <lineage>
        <taxon>Bacteria</taxon>
        <taxon>Bacillati</taxon>
        <taxon>Actinomycetota</taxon>
        <taxon>Actinomycetes</taxon>
        <taxon>Micromonosporales</taxon>
        <taxon>Micromonosporaceae</taxon>
        <taxon>Dactylosporangium</taxon>
    </lineage>
</organism>
<accession>A0A9Q9IHK6</accession>
<sequence>MSMRVELVYAEAEQVSRFSQLPGHTEFGVALAHAGLLLLQRLQPKVAALPMGSVEISWLPVAQLQDGREVYEADGAPRIVRHAPPPPPEPPPVKRPDSITEGDATRIAYDAYIREVASFLRSGLSVLVACEKVVVPHLAEHIVRLSGQEPKVLTVPAGAEDQAEPPIDLRQLGGAQTSLRQRQLAQLRELLREITKGQVLVITHLDLLGGGSDSALANETRDLVDLLYGAEDPVMLAFSDPSLTLPEVLAARFAVRVGFEGSPRLVPLGGSLQPIERALVTVGEAERFTGIDTADFYKYVAGLNPVRLRQAIRYSYQETEGREGVTVKDLQENIRKFKAQASSSFEIPTVTFDHIGGYGDVKSEIIRALDVMARARELPDEYQELRGELIPRGFIFHGEPGTGKTLFAKAIANSMDATIQVVSGPEVTNKYVGESERKIRELFAEARRNAPAVIVFDEFDSIAASRSTADDGGSRAGNAMVAQILTEMDGFRPDVQMLVIGTTNRLEIIDRALLRPSRFQSFHIGLPDAEARRGIIEVHARRFHIDVSGLMEPLIVASEGWNGDEIRALFRDAFVDRWREDKAADAERLGELVGHYQRARREQQRSKAGRQ</sequence>
<name>A0A9Q9IHK6_9ACTN</name>
<gene>
    <name evidence="6" type="ORF">Daura_39845</name>
</gene>
<evidence type="ECO:0000256" key="1">
    <source>
        <dbReference type="ARBA" id="ARBA00022741"/>
    </source>
</evidence>
<reference evidence="6" key="1">
    <citation type="submission" date="2021-04" db="EMBL/GenBank/DDBJ databases">
        <title>Dactylosporangium aurantiacum NRRL B-8018 full assembly.</title>
        <authorList>
            <person name="Hartkoorn R.C."/>
            <person name="Beaudoing E."/>
            <person name="Hot D."/>
        </authorList>
    </citation>
    <scope>NUCLEOTIDE SEQUENCE</scope>
    <source>
        <strain evidence="6">NRRL B-8018</strain>
    </source>
</reference>
<keyword evidence="1 3" id="KW-0547">Nucleotide-binding</keyword>
<dbReference type="InterPro" id="IPR003593">
    <property type="entry name" value="AAA+_ATPase"/>
</dbReference>
<dbReference type="InterPro" id="IPR050168">
    <property type="entry name" value="AAA_ATPase_domain"/>
</dbReference>
<dbReference type="EMBL" id="CP073767">
    <property type="protein sequence ID" value="UWZ52725.1"/>
    <property type="molecule type" value="Genomic_DNA"/>
</dbReference>
<dbReference type="KEGG" id="daur:Daura_39845"/>
<evidence type="ECO:0000256" key="3">
    <source>
        <dbReference type="RuleBase" id="RU003651"/>
    </source>
</evidence>
<feature type="region of interest" description="Disordered" evidence="4">
    <location>
        <begin position="78"/>
        <end position="99"/>
    </location>
</feature>
<dbReference type="PANTHER" id="PTHR23077:SF171">
    <property type="entry name" value="NUCLEAR VALOSIN-CONTAINING PROTEIN-LIKE"/>
    <property type="match status" value="1"/>
</dbReference>
<dbReference type="SMART" id="SM00382">
    <property type="entry name" value="AAA"/>
    <property type="match status" value="1"/>
</dbReference>
<dbReference type="InterPro" id="IPR003960">
    <property type="entry name" value="ATPase_AAA_CS"/>
</dbReference>
<dbReference type="AlphaFoldDB" id="A0A9Q9IHK6"/>